<evidence type="ECO:0000313" key="2">
    <source>
        <dbReference type="Proteomes" id="UP001595833"/>
    </source>
</evidence>
<protein>
    <submittedName>
        <fullName evidence="1">Uncharacterized protein</fullName>
    </submittedName>
</protein>
<proteinExistence type="predicted"/>
<sequence length="58" mass="6460">MRLERAQYGKDIALEPEDLAQEHERTAAALSALQHVALSPRRIGAIAKTALVLNKTWH</sequence>
<reference evidence="2" key="1">
    <citation type="journal article" date="2019" name="Int. J. Syst. Evol. Microbiol.">
        <title>The Global Catalogue of Microorganisms (GCM) 10K type strain sequencing project: providing services to taxonomists for standard genome sequencing and annotation.</title>
        <authorList>
            <consortium name="The Broad Institute Genomics Platform"/>
            <consortium name="The Broad Institute Genome Sequencing Center for Infectious Disease"/>
            <person name="Wu L."/>
            <person name="Ma J."/>
        </authorList>
    </citation>
    <scope>NUCLEOTIDE SEQUENCE [LARGE SCALE GENOMIC DNA]</scope>
    <source>
        <strain evidence="2">KCTC 12848</strain>
    </source>
</reference>
<evidence type="ECO:0000313" key="1">
    <source>
        <dbReference type="EMBL" id="MFC5059737.1"/>
    </source>
</evidence>
<accession>A0ABV9YDH5</accession>
<comment type="caution">
    <text evidence="1">The sequence shown here is derived from an EMBL/GenBank/DDBJ whole genome shotgun (WGS) entry which is preliminary data.</text>
</comment>
<gene>
    <name evidence="1" type="ORF">ACFPFM_38985</name>
</gene>
<dbReference type="EMBL" id="JBHSJB010000044">
    <property type="protein sequence ID" value="MFC5059737.1"/>
    <property type="molecule type" value="Genomic_DNA"/>
</dbReference>
<dbReference type="RefSeq" id="WP_344043718.1">
    <property type="nucleotide sequence ID" value="NZ_BAAAKE010000050.1"/>
</dbReference>
<dbReference type="Proteomes" id="UP001595833">
    <property type="component" value="Unassembled WGS sequence"/>
</dbReference>
<keyword evidence="2" id="KW-1185">Reference proteome</keyword>
<organism evidence="1 2">
    <name type="scientific">Saccharothrix xinjiangensis</name>
    <dbReference type="NCBI Taxonomy" id="204798"/>
    <lineage>
        <taxon>Bacteria</taxon>
        <taxon>Bacillati</taxon>
        <taxon>Actinomycetota</taxon>
        <taxon>Actinomycetes</taxon>
        <taxon>Pseudonocardiales</taxon>
        <taxon>Pseudonocardiaceae</taxon>
        <taxon>Saccharothrix</taxon>
    </lineage>
</organism>
<name>A0ABV9YDH5_9PSEU</name>